<comment type="function">
    <text evidence="10">Phospholipid scramblase involved in autophagy. Cycles between the preautophagosomal structure/phagophore assembly site (PAS) and the cytoplasmic vesicle pool and supplies membrane for the growing autophagosome. Lipid scramblase activity plays a key role in preautophagosomal structure/phagophore assembly by distributing the phospholipids that arrive through ATG2 from the cytoplasmic to the luminal leaflet of the bilayer, thereby driving autophagosomal membrane expansion.</text>
</comment>
<accession>A0AAE1LPM5</accession>
<feature type="transmembrane region" description="Helical" evidence="10">
    <location>
        <begin position="379"/>
        <end position="396"/>
    </location>
</feature>
<organism evidence="12 13">
    <name type="scientific">Frankliniella fusca</name>
    <dbReference type="NCBI Taxonomy" id="407009"/>
    <lineage>
        <taxon>Eukaryota</taxon>
        <taxon>Metazoa</taxon>
        <taxon>Ecdysozoa</taxon>
        <taxon>Arthropoda</taxon>
        <taxon>Hexapoda</taxon>
        <taxon>Insecta</taxon>
        <taxon>Pterygota</taxon>
        <taxon>Neoptera</taxon>
        <taxon>Paraneoptera</taxon>
        <taxon>Thysanoptera</taxon>
        <taxon>Terebrantia</taxon>
        <taxon>Thripoidea</taxon>
        <taxon>Thripidae</taxon>
        <taxon>Frankliniella</taxon>
    </lineage>
</organism>
<evidence type="ECO:0000256" key="9">
    <source>
        <dbReference type="ARBA" id="ARBA00023136"/>
    </source>
</evidence>
<dbReference type="PANTHER" id="PTHR13038">
    <property type="entry name" value="APG9 AUTOPHAGY 9"/>
    <property type="match status" value="1"/>
</dbReference>
<evidence type="ECO:0000256" key="10">
    <source>
        <dbReference type="RuleBase" id="RU364027"/>
    </source>
</evidence>
<evidence type="ECO:0000256" key="3">
    <source>
        <dbReference type="ARBA" id="ARBA00018074"/>
    </source>
</evidence>
<feature type="transmembrane region" description="Helical" evidence="10">
    <location>
        <begin position="77"/>
        <end position="99"/>
    </location>
</feature>
<gene>
    <name evidence="12" type="ORF">KUF71_013936</name>
</gene>
<dbReference type="InterPro" id="IPR007241">
    <property type="entry name" value="Autophagy-rel_prot_9"/>
</dbReference>
<dbReference type="Pfam" id="PF04109">
    <property type="entry name" value="ATG9"/>
    <property type="match status" value="1"/>
</dbReference>
<keyword evidence="6 10" id="KW-1133">Transmembrane helix</keyword>
<evidence type="ECO:0000313" key="13">
    <source>
        <dbReference type="Proteomes" id="UP001219518"/>
    </source>
</evidence>
<keyword evidence="8 10" id="KW-0445">Lipid transport</keyword>
<evidence type="ECO:0000256" key="2">
    <source>
        <dbReference type="ARBA" id="ARBA00006185"/>
    </source>
</evidence>
<dbReference type="GO" id="GO:0006869">
    <property type="term" value="P:lipid transport"/>
    <property type="evidence" value="ECO:0007669"/>
    <property type="project" value="UniProtKB-KW"/>
</dbReference>
<dbReference type="GO" id="GO:0034045">
    <property type="term" value="C:phagophore assembly site membrane"/>
    <property type="evidence" value="ECO:0007669"/>
    <property type="project" value="UniProtKB-SubCell"/>
</dbReference>
<dbReference type="GO" id="GO:0061709">
    <property type="term" value="P:reticulophagy"/>
    <property type="evidence" value="ECO:0007669"/>
    <property type="project" value="TreeGrafter"/>
</dbReference>
<keyword evidence="9 10" id="KW-0472">Membrane</keyword>
<comment type="similarity">
    <text evidence="2 10">Belongs to the ATG9 family.</text>
</comment>
<reference evidence="12" key="2">
    <citation type="journal article" date="2023" name="BMC Genomics">
        <title>Pest status, molecular evolution, and epigenetic factors derived from the genome assembly of Frankliniella fusca, a thysanopteran phytovirus vector.</title>
        <authorList>
            <person name="Catto M.A."/>
            <person name="Labadie P.E."/>
            <person name="Jacobson A.L."/>
            <person name="Kennedy G.G."/>
            <person name="Srinivasan R."/>
            <person name="Hunt B.G."/>
        </authorList>
    </citation>
    <scope>NUCLEOTIDE SEQUENCE</scope>
    <source>
        <strain evidence="12">PL_HMW_Pooled</strain>
    </source>
</reference>
<feature type="region of interest" description="Disordered" evidence="11">
    <location>
        <begin position="767"/>
        <end position="808"/>
    </location>
</feature>
<comment type="subcellular location">
    <subcellularLocation>
        <location evidence="1 10">Preautophagosomal structure membrane</location>
        <topology evidence="1 10">Multi-pass membrane protein</topology>
    </subcellularLocation>
</comment>
<evidence type="ECO:0000256" key="8">
    <source>
        <dbReference type="ARBA" id="ARBA00023055"/>
    </source>
</evidence>
<keyword evidence="4 10" id="KW-0813">Transport</keyword>
<dbReference type="Proteomes" id="UP001219518">
    <property type="component" value="Unassembled WGS sequence"/>
</dbReference>
<dbReference type="GO" id="GO:0005776">
    <property type="term" value="C:autophagosome"/>
    <property type="evidence" value="ECO:0007669"/>
    <property type="project" value="TreeGrafter"/>
</dbReference>
<evidence type="ECO:0000256" key="4">
    <source>
        <dbReference type="ARBA" id="ARBA00022448"/>
    </source>
</evidence>
<keyword evidence="5 10" id="KW-0812">Transmembrane</keyword>
<dbReference type="GO" id="GO:0034727">
    <property type="term" value="P:piecemeal microautophagy of the nucleus"/>
    <property type="evidence" value="ECO:0007669"/>
    <property type="project" value="TreeGrafter"/>
</dbReference>
<dbReference type="EMBL" id="JAHWGI010001240">
    <property type="protein sequence ID" value="KAK3925687.1"/>
    <property type="molecule type" value="Genomic_DNA"/>
</dbReference>
<dbReference type="GO" id="GO:0034497">
    <property type="term" value="P:protein localization to phagophore assembly site"/>
    <property type="evidence" value="ECO:0007669"/>
    <property type="project" value="TreeGrafter"/>
</dbReference>
<dbReference type="PANTHER" id="PTHR13038:SF10">
    <property type="entry name" value="AUTOPHAGY-RELATED PROTEIN 9"/>
    <property type="match status" value="1"/>
</dbReference>
<reference evidence="12" key="1">
    <citation type="submission" date="2021-07" db="EMBL/GenBank/DDBJ databases">
        <authorList>
            <person name="Catto M.A."/>
            <person name="Jacobson A."/>
            <person name="Kennedy G."/>
            <person name="Labadie P."/>
            <person name="Hunt B.G."/>
            <person name="Srinivasan R."/>
        </authorList>
    </citation>
    <scope>NUCLEOTIDE SEQUENCE</scope>
    <source>
        <strain evidence="12">PL_HMW_Pooled</strain>
        <tissue evidence="12">Head</tissue>
    </source>
</reference>
<feature type="transmembrane region" description="Helical" evidence="10">
    <location>
        <begin position="119"/>
        <end position="144"/>
    </location>
</feature>
<evidence type="ECO:0000313" key="12">
    <source>
        <dbReference type="EMBL" id="KAK3925687.1"/>
    </source>
</evidence>
<comment type="caution">
    <text evidence="12">The sequence shown here is derived from an EMBL/GenBank/DDBJ whole genome shotgun (WGS) entry which is preliminary data.</text>
</comment>
<sequence length="808" mass="90768">MTTTLEASYQPLQAFGSELGDIEETPHDSGVMIHVVPESSRARWNHMEDLDAFFTRMYHYHQKHGFACMMLQEVLELFQFVFVVIFSTFLLNCVDYPILFKDKDLKTNKKVSLGDAVIPTAQCVGSFGLTTWICLCIALVFWFLRVFKVVCHIFQFWDIKCFFNTALKISDNELDNLTWHEVQRRVREVQKEQQMCIHKTDLSELDIYHRILRFKNYMVAMVNKSLLPPRLQVPVLGEVVFLTHGLKYNLELLLFWGPWAPFENSWHLKEDYRKASKRHELAAALSKHIMWLALANLVLCPLILLWQILYSFFTYAEIIKREPGSLGLRCWSQYGRLYLRHFNELDHELNARLNRAYSPASKYMNIFTSPLMTVVAKNIMFVAGAFLAVLVVLSFIDEDTLTVEHVLTIITSLTAVVAACRALIPDENVVWCPETLMTAVLAHVHYLPDDWRGRAHKNSVRDKFSQLFPYRAINLFEELLSPILTPYVLLFHTRSRALEFVDFYRNFTVEVVGVGDVCSFAQMDVRRHGNPTWQTSGTGGQKPAGPSGTTAYVMPSSIGEQAVPCASNQYTQAEDGKTELSLVHFTMTNPHWQPPPDAESFVDALRHQAKRDASGETGPMYAPYAAYSAYAAQLLSGSSLSPETSVMLSSFLRGSQIPAPVSPSPSQSVGEAGSVAVRGGLSRAEGPYQLSFHRGLPPAISLGASVFGSGVGSGFSSEPVEGELTATDMSLSTLLLHEVHHRHLRRRGYQERESANRALWQRPHHEMAGIREEGPLPATGQGPGPGPGPQSSGERPAECTPLLTSKHK</sequence>
<evidence type="ECO:0000256" key="1">
    <source>
        <dbReference type="ARBA" id="ARBA00004511"/>
    </source>
</evidence>
<evidence type="ECO:0000256" key="7">
    <source>
        <dbReference type="ARBA" id="ARBA00023006"/>
    </source>
</evidence>
<evidence type="ECO:0000256" key="11">
    <source>
        <dbReference type="SAM" id="MobiDB-lite"/>
    </source>
</evidence>
<keyword evidence="13" id="KW-1185">Reference proteome</keyword>
<proteinExistence type="inferred from homology"/>
<feature type="transmembrane region" description="Helical" evidence="10">
    <location>
        <begin position="289"/>
        <end position="313"/>
    </location>
</feature>
<protein>
    <recommendedName>
        <fullName evidence="3 10">Autophagy-related protein 9</fullName>
    </recommendedName>
</protein>
<evidence type="ECO:0000256" key="6">
    <source>
        <dbReference type="ARBA" id="ARBA00022989"/>
    </source>
</evidence>
<dbReference type="GO" id="GO:0000422">
    <property type="term" value="P:autophagy of mitochondrion"/>
    <property type="evidence" value="ECO:0007669"/>
    <property type="project" value="TreeGrafter"/>
</dbReference>
<evidence type="ECO:0000256" key="5">
    <source>
        <dbReference type="ARBA" id="ARBA00022692"/>
    </source>
</evidence>
<dbReference type="AlphaFoldDB" id="A0AAE1LPM5"/>
<name>A0AAE1LPM5_9NEOP</name>
<feature type="transmembrane region" description="Helical" evidence="10">
    <location>
        <begin position="403"/>
        <end position="424"/>
    </location>
</feature>
<keyword evidence="7 10" id="KW-0072">Autophagy</keyword>